<proteinExistence type="predicted"/>
<feature type="compositionally biased region" description="Polar residues" evidence="1">
    <location>
        <begin position="450"/>
        <end position="469"/>
    </location>
</feature>
<feature type="compositionally biased region" description="Acidic residues" evidence="1">
    <location>
        <begin position="254"/>
        <end position="265"/>
    </location>
</feature>
<dbReference type="EMBL" id="JH793097">
    <property type="protein sequence ID" value="ELQ38802.1"/>
    <property type="molecule type" value="Genomic_DNA"/>
</dbReference>
<feature type="compositionally biased region" description="Low complexity" evidence="1">
    <location>
        <begin position="665"/>
        <end position="675"/>
    </location>
</feature>
<feature type="region of interest" description="Disordered" evidence="1">
    <location>
        <begin position="199"/>
        <end position="237"/>
    </location>
</feature>
<feature type="compositionally biased region" description="Basic and acidic residues" evidence="1">
    <location>
        <begin position="574"/>
        <end position="590"/>
    </location>
</feature>
<dbReference type="PANTHER" id="PTHR28065:SF1">
    <property type="entry name" value="DUF4050 DOMAIN-CONTAINING PROTEIN"/>
    <property type="match status" value="1"/>
</dbReference>
<feature type="region of interest" description="Disordered" evidence="1">
    <location>
        <begin position="434"/>
        <end position="475"/>
    </location>
</feature>
<protein>
    <recommendedName>
        <fullName evidence="2">Gag1-like clamp domain-containing protein</fullName>
    </recommendedName>
</protein>
<dbReference type="PANTHER" id="PTHR28065">
    <property type="entry name" value="FREQUENIN"/>
    <property type="match status" value="1"/>
</dbReference>
<evidence type="ECO:0000256" key="1">
    <source>
        <dbReference type="SAM" id="MobiDB-lite"/>
    </source>
</evidence>
<sequence length="675" mass="71328">TVHTDRIGLPFAFPTPAAAETADQIWVPRISYVKHNLYYLLHSEFGATPPKNRNKNQSVVSQPMASTMAERAGPPASTAAARRPSTLSEIRRSVKSRLRHLPSPSSSSHPHLRDKSTGAEGHDASGYDIQAELVSRDKARQKEAVRRYLQSKVRNDWAFEWPPRVTPPAPAAAATVPNTPATVEGTLVTGSISEAVDVAVGSSSSGHHDIDHAGPSEQPPPNPVVEEENDKLEEAGGQPPAAVEVLDAVETDEPIDSGAEADSDTESIYSVISEDPSQYRPRAEWTSDISDDDGTTFMPSGPAVTHSPFRFDSPDSVGVAVQATSQAGREKRRRADRDEMAWNEGLACFNARRDAWTGARTVRLKPRPLMSPTSPTSPRRRDKLFRFRSSHGEGEAVMLASPTSATTTASSITTAKAHPTSTLGITAGNTAGIETLTPPASDGDSILSPVATNKSHSLNTAGTGSNPDPSTYPIETILPVPPPLLPPNNPMRASITPALYLSIYDKVVAAAAQPSCPINLSDMIRSCVAAWKRDGEWPPRPSNMLGLGHDQMMTGVMMPNSAGVAAAARARRRVEKEREQRRQELMRKEAGAGGGGGGGGGHGRRMSFAGLIGRRNSAAGVDGTEGGGGGGANHAAGEEERSGIRKSFRKILHIGHHAPAPAPSPTAAATPGAGA</sequence>
<dbReference type="AlphaFoldDB" id="A0AA97NZ28"/>
<feature type="compositionally biased region" description="Basic and acidic residues" evidence="1">
    <location>
        <begin position="111"/>
        <end position="125"/>
    </location>
</feature>
<feature type="domain" description="Gag1-like clamp" evidence="2">
    <location>
        <begin position="307"/>
        <end position="538"/>
    </location>
</feature>
<feature type="compositionally biased region" description="Basic residues" evidence="1">
    <location>
        <begin position="644"/>
        <end position="656"/>
    </location>
</feature>
<gene>
    <name evidence="3" type="ORF">OOU_Y34scaffold00527g8</name>
</gene>
<feature type="compositionally biased region" description="Polar residues" evidence="1">
    <location>
        <begin position="55"/>
        <end position="65"/>
    </location>
</feature>
<feature type="region of interest" description="Disordered" evidence="1">
    <location>
        <begin position="389"/>
        <end position="415"/>
    </location>
</feature>
<reference evidence="3" key="1">
    <citation type="journal article" date="2012" name="PLoS Genet.">
        <title>Comparative analysis of the genomes of two field isolates of the rice blast fungus Magnaporthe oryzae.</title>
        <authorList>
            <person name="Xue M."/>
            <person name="Yang J."/>
            <person name="Li Z."/>
            <person name="Hu S."/>
            <person name="Yao N."/>
            <person name="Dean R.A."/>
            <person name="Zhao W."/>
            <person name="Shen M."/>
            <person name="Zhang H."/>
            <person name="Li C."/>
            <person name="Liu L."/>
            <person name="Cao L."/>
            <person name="Xu X."/>
            <person name="Xing Y."/>
            <person name="Hsiang T."/>
            <person name="Zhang Z."/>
            <person name="Xu J.R."/>
            <person name="Peng Y.L."/>
        </authorList>
    </citation>
    <scope>NUCLEOTIDE SEQUENCE</scope>
    <source>
        <strain evidence="3">Y34</strain>
    </source>
</reference>
<feature type="compositionally biased region" description="Low complexity" evidence="1">
    <location>
        <begin position="400"/>
        <end position="415"/>
    </location>
</feature>
<evidence type="ECO:0000259" key="2">
    <source>
        <dbReference type="Pfam" id="PF13259"/>
    </source>
</evidence>
<accession>A0AA97NZ28</accession>
<feature type="compositionally biased region" description="Gly residues" evidence="1">
    <location>
        <begin position="591"/>
        <end position="601"/>
    </location>
</feature>
<dbReference type="InterPro" id="IPR025124">
    <property type="entry name" value="Gag1-like_clamp"/>
</dbReference>
<dbReference type="Proteomes" id="UP000011086">
    <property type="component" value="Unassembled WGS sequence"/>
</dbReference>
<feature type="non-terminal residue" evidence="3">
    <location>
        <position position="1"/>
    </location>
</feature>
<feature type="compositionally biased region" description="Low complexity" evidence="1">
    <location>
        <begin position="69"/>
        <end position="84"/>
    </location>
</feature>
<dbReference type="Pfam" id="PF13259">
    <property type="entry name" value="clamp_Gag1-like"/>
    <property type="match status" value="1"/>
</dbReference>
<name>A0AA97NZ28_PYRO3</name>
<evidence type="ECO:0000313" key="3">
    <source>
        <dbReference type="EMBL" id="ELQ38802.1"/>
    </source>
</evidence>
<feature type="region of interest" description="Disordered" evidence="1">
    <location>
        <begin position="254"/>
        <end position="315"/>
    </location>
</feature>
<feature type="region of interest" description="Disordered" evidence="1">
    <location>
        <begin position="45"/>
        <end position="127"/>
    </location>
</feature>
<dbReference type="InterPro" id="IPR053274">
    <property type="entry name" value="Fluconazole_resistance"/>
</dbReference>
<organism evidence="3">
    <name type="scientific">Pyricularia oryzae (strain Y34)</name>
    <name type="common">Rice blast fungus</name>
    <name type="synonym">Magnaporthe oryzae</name>
    <dbReference type="NCBI Taxonomy" id="1143189"/>
    <lineage>
        <taxon>Eukaryota</taxon>
        <taxon>Fungi</taxon>
        <taxon>Dikarya</taxon>
        <taxon>Ascomycota</taxon>
        <taxon>Pezizomycotina</taxon>
        <taxon>Sordariomycetes</taxon>
        <taxon>Sordariomycetidae</taxon>
        <taxon>Magnaporthales</taxon>
        <taxon>Pyriculariaceae</taxon>
        <taxon>Pyricularia</taxon>
    </lineage>
</organism>
<feature type="region of interest" description="Disordered" evidence="1">
    <location>
        <begin position="572"/>
        <end position="675"/>
    </location>
</feature>
<feature type="compositionally biased region" description="Gly residues" evidence="1">
    <location>
        <begin position="623"/>
        <end position="632"/>
    </location>
</feature>